<feature type="chain" id="PRO_5042072738" evidence="1">
    <location>
        <begin position="27"/>
        <end position="441"/>
    </location>
</feature>
<feature type="signal peptide" evidence="1">
    <location>
        <begin position="1"/>
        <end position="26"/>
    </location>
</feature>
<accession>A0AAC9XPR3</accession>
<feature type="domain" description="Beta-lactamase-related" evidence="2">
    <location>
        <begin position="128"/>
        <end position="421"/>
    </location>
</feature>
<dbReference type="InterPro" id="IPR050789">
    <property type="entry name" value="Diverse_Enzym_Activities"/>
</dbReference>
<dbReference type="EMBL" id="CP022272">
    <property type="protein sequence ID" value="ASJ98346.1"/>
    <property type="molecule type" value="Genomic_DNA"/>
</dbReference>
<dbReference type="InterPro" id="IPR012338">
    <property type="entry name" value="Beta-lactam/transpept-like"/>
</dbReference>
<keyword evidence="3" id="KW-0378">Hydrolase</keyword>
<dbReference type="GO" id="GO:0016787">
    <property type="term" value="F:hydrolase activity"/>
    <property type="evidence" value="ECO:0007669"/>
    <property type="project" value="UniProtKB-KW"/>
</dbReference>
<dbReference type="Proteomes" id="UP000198233">
    <property type="component" value="Chromosome"/>
</dbReference>
<keyword evidence="1" id="KW-0732">Signal</keyword>
<dbReference type="KEGG" id="smav:CFF01_18085"/>
<sequence length="441" mass="49949">MKRIKYFIPLLILTAIVPTTLPHAIAAQDKTPIIEFKNGFPLELEKKTRQANYGELFTGGDVSAYFNMRASEFLPTAILPARQPVMPLGKKLMPEIGKVKAEMLSESKLKGPLTLDHFLEQSDGAQGFLVVHKGNIVYEKYPRMRQEDSHVWMSSAKPTASLLIDMLISEGKIDENAPITNYIKEFKGTDWDTITTRDVMDMATGMDLEDTSESRFDPDNVARRVYEAEFGFPNEKRGVETLIDVLKSTKKKEEPGLSFQYASGLTQVLVILAEAVENERWHQIFDRRVWSKVGAEGALQMHMSPDGIVAAHGLISSNLRDFARFGMLYTPSWNKIATEQVVSDEILKRIHSKVRTHDFIMKGFDGPVFVEYLGSKDFIANSRQWDVLWPDGDMWKGGLMTQGLYVSPKKDLVIVYYNVNQEDHSGHRYARQIATSGLFDK</sequence>
<dbReference type="Gene3D" id="3.40.710.10">
    <property type="entry name" value="DD-peptidase/beta-lactamase superfamily"/>
    <property type="match status" value="1"/>
</dbReference>
<dbReference type="AlphaFoldDB" id="A0AAC9XPR3"/>
<proteinExistence type="predicted"/>
<reference evidence="3 4" key="1">
    <citation type="submission" date="2017-06" db="EMBL/GenBank/DDBJ databases">
        <title>Complete genome sequence of Shewanella marisflavi EP1 associated with anaerobic 2,4-dinitrotoluene reduction and salt tolerance.</title>
        <authorList>
            <person name="Huang J."/>
        </authorList>
    </citation>
    <scope>NUCLEOTIDE SEQUENCE [LARGE SCALE GENOMIC DNA]</scope>
    <source>
        <strain evidence="3 4">EP1</strain>
    </source>
</reference>
<evidence type="ECO:0000313" key="3">
    <source>
        <dbReference type="EMBL" id="ASJ98346.1"/>
    </source>
</evidence>
<evidence type="ECO:0000313" key="4">
    <source>
        <dbReference type="Proteomes" id="UP000198233"/>
    </source>
</evidence>
<dbReference type="Pfam" id="PF00144">
    <property type="entry name" value="Beta-lactamase"/>
    <property type="match status" value="1"/>
</dbReference>
<name>A0AAC9XPR3_9GAMM</name>
<dbReference type="InterPro" id="IPR001466">
    <property type="entry name" value="Beta-lactam-related"/>
</dbReference>
<evidence type="ECO:0000259" key="2">
    <source>
        <dbReference type="Pfam" id="PF00144"/>
    </source>
</evidence>
<dbReference type="PANTHER" id="PTHR43283:SF7">
    <property type="entry name" value="BETA-LACTAMASE-RELATED DOMAIN-CONTAINING PROTEIN"/>
    <property type="match status" value="1"/>
</dbReference>
<dbReference type="RefSeq" id="WP_088905709.1">
    <property type="nucleotide sequence ID" value="NZ_CP022272.1"/>
</dbReference>
<dbReference type="PANTHER" id="PTHR43283">
    <property type="entry name" value="BETA-LACTAMASE-RELATED"/>
    <property type="match status" value="1"/>
</dbReference>
<dbReference type="SUPFAM" id="SSF56601">
    <property type="entry name" value="beta-lactamase/transpeptidase-like"/>
    <property type="match status" value="1"/>
</dbReference>
<evidence type="ECO:0000256" key="1">
    <source>
        <dbReference type="SAM" id="SignalP"/>
    </source>
</evidence>
<gene>
    <name evidence="3" type="ORF">CFF01_18085</name>
</gene>
<organism evidence="3 4">
    <name type="scientific">Shewanella marisflavi</name>
    <dbReference type="NCBI Taxonomy" id="260364"/>
    <lineage>
        <taxon>Bacteria</taxon>
        <taxon>Pseudomonadati</taxon>
        <taxon>Pseudomonadota</taxon>
        <taxon>Gammaproteobacteria</taxon>
        <taxon>Alteromonadales</taxon>
        <taxon>Shewanellaceae</taxon>
        <taxon>Shewanella</taxon>
    </lineage>
</organism>
<protein>
    <submittedName>
        <fullName evidence="3">Serine hydrolase</fullName>
    </submittedName>
</protein>